<proteinExistence type="predicted"/>
<evidence type="ECO:0000313" key="1">
    <source>
        <dbReference type="EMBL" id="KRY87651.1"/>
    </source>
</evidence>
<reference evidence="1 2" key="1">
    <citation type="submission" date="2015-01" db="EMBL/GenBank/DDBJ databases">
        <title>Evolution of Trichinella species and genotypes.</title>
        <authorList>
            <person name="Korhonen P.K."/>
            <person name="Edoardo P."/>
            <person name="Giuseppe L.R."/>
            <person name="Gasser R.B."/>
        </authorList>
    </citation>
    <scope>NUCLEOTIDE SEQUENCE [LARGE SCALE GENOMIC DNA]</scope>
    <source>
        <strain evidence="1">ISS470</strain>
    </source>
</reference>
<keyword evidence="2" id="KW-1185">Reference proteome</keyword>
<organism evidence="1 2">
    <name type="scientific">Trichinella pseudospiralis</name>
    <name type="common">Parasitic roundworm</name>
    <dbReference type="NCBI Taxonomy" id="6337"/>
    <lineage>
        <taxon>Eukaryota</taxon>
        <taxon>Metazoa</taxon>
        <taxon>Ecdysozoa</taxon>
        <taxon>Nematoda</taxon>
        <taxon>Enoplea</taxon>
        <taxon>Dorylaimia</taxon>
        <taxon>Trichinellida</taxon>
        <taxon>Trichinellidae</taxon>
        <taxon>Trichinella</taxon>
    </lineage>
</organism>
<dbReference type="EMBL" id="JYDT01000052">
    <property type="protein sequence ID" value="KRY87651.1"/>
    <property type="molecule type" value="Genomic_DNA"/>
</dbReference>
<gene>
    <name evidence="1" type="ORF">T4D_50</name>
</gene>
<dbReference type="Proteomes" id="UP000054995">
    <property type="component" value="Unassembled WGS sequence"/>
</dbReference>
<dbReference type="AlphaFoldDB" id="A0A0V1FQM5"/>
<name>A0A0V1FQM5_TRIPS</name>
<evidence type="ECO:0000313" key="2">
    <source>
        <dbReference type="Proteomes" id="UP000054995"/>
    </source>
</evidence>
<accession>A0A0V1FQM5</accession>
<sequence length="64" mass="6755">MLSEGLAEQRSLAQTISAACYQMTWRCGGSNEATAGPSSCAHFPRCTRDRAVPQAVHASHPPGP</sequence>
<protein>
    <submittedName>
        <fullName evidence="1">Uncharacterized protein</fullName>
    </submittedName>
</protein>
<comment type="caution">
    <text evidence="1">The sequence shown here is derived from an EMBL/GenBank/DDBJ whole genome shotgun (WGS) entry which is preliminary data.</text>
</comment>